<evidence type="ECO:0000313" key="3">
    <source>
        <dbReference type="Proteomes" id="UP000016927"/>
    </source>
</evidence>
<dbReference type="VEuPathDB" id="MicrosporidiaDB:NBO_64g0045"/>
<feature type="region of interest" description="Disordered" evidence="1">
    <location>
        <begin position="177"/>
        <end position="196"/>
    </location>
</feature>
<organism evidence="2 3">
    <name type="scientific">Nosema bombycis (strain CQ1 / CVCC 102059)</name>
    <name type="common">Microsporidian parasite</name>
    <name type="synonym">Pebrine of silkworm</name>
    <dbReference type="NCBI Taxonomy" id="578461"/>
    <lineage>
        <taxon>Eukaryota</taxon>
        <taxon>Fungi</taxon>
        <taxon>Fungi incertae sedis</taxon>
        <taxon>Microsporidia</taxon>
        <taxon>Nosematidae</taxon>
        <taxon>Nosema</taxon>
    </lineage>
</organism>
<accession>R0M6N1</accession>
<dbReference type="Proteomes" id="UP000016927">
    <property type="component" value="Unassembled WGS sequence"/>
</dbReference>
<reference evidence="2 3" key="1">
    <citation type="journal article" date="2013" name="BMC Genomics">
        <title>Comparative genomics of parasitic silkworm microsporidia reveal an association between genome expansion and host adaptation.</title>
        <authorList>
            <person name="Pan G."/>
            <person name="Xu J."/>
            <person name="Li T."/>
            <person name="Xia Q."/>
            <person name="Liu S.L."/>
            <person name="Zhang G."/>
            <person name="Li S."/>
            <person name="Li C."/>
            <person name="Liu H."/>
            <person name="Yang L."/>
            <person name="Liu T."/>
            <person name="Zhang X."/>
            <person name="Wu Z."/>
            <person name="Fan W."/>
            <person name="Dang X."/>
            <person name="Xiang H."/>
            <person name="Tao M."/>
            <person name="Li Y."/>
            <person name="Hu J."/>
            <person name="Li Z."/>
            <person name="Lin L."/>
            <person name="Luo J."/>
            <person name="Geng L."/>
            <person name="Wang L."/>
            <person name="Long M."/>
            <person name="Wan Y."/>
            <person name="He N."/>
            <person name="Zhang Z."/>
            <person name="Lu C."/>
            <person name="Keeling P.J."/>
            <person name="Wang J."/>
            <person name="Xiang Z."/>
            <person name="Zhou Z."/>
        </authorList>
    </citation>
    <scope>NUCLEOTIDE SEQUENCE [LARGE SCALE GENOMIC DNA]</scope>
    <source>
        <strain evidence="3">CQ1 / CVCC 102059</strain>
    </source>
</reference>
<sequence length="196" mass="22734">MLLFYLNLFQTKKKEVLFFKNSSKNIEEKAPYDVEDSLETSLDDNKPTPDKLFGLEMKVKNINLAFDCENSHKFCRYFNKETVSKEENIVLTGVVGILIRKYDKIPNYTLGLLIIRIINLLGDKFDFTLQQISTIHNIYFNIRLVGVNMKKTGTGNERQVLTFQDCLNENLERSKKIIDQSSSSEENEQSSNFNPK</sequence>
<feature type="compositionally biased region" description="Low complexity" evidence="1">
    <location>
        <begin position="180"/>
        <end position="196"/>
    </location>
</feature>
<gene>
    <name evidence="2" type="ORF">NBO_64g0045</name>
</gene>
<evidence type="ECO:0000256" key="1">
    <source>
        <dbReference type="SAM" id="MobiDB-lite"/>
    </source>
</evidence>
<dbReference type="EMBL" id="KB908972">
    <property type="protein sequence ID" value="EOB13664.1"/>
    <property type="molecule type" value="Genomic_DNA"/>
</dbReference>
<protein>
    <submittedName>
        <fullName evidence="2">Uncharacterized protein</fullName>
    </submittedName>
</protein>
<dbReference type="AlphaFoldDB" id="R0M6N1"/>
<dbReference type="HOGENOM" id="CLU_1390611_0_0_1"/>
<evidence type="ECO:0000313" key="2">
    <source>
        <dbReference type="EMBL" id="EOB13664.1"/>
    </source>
</evidence>
<proteinExistence type="predicted"/>
<keyword evidence="3" id="KW-1185">Reference proteome</keyword>
<name>R0M6N1_NOSB1</name>